<name>A0ABV1W3Q3_9ACTN</name>
<dbReference type="EMBL" id="JBEPCU010000281">
    <property type="protein sequence ID" value="MER6978823.1"/>
    <property type="molecule type" value="Genomic_DNA"/>
</dbReference>
<protein>
    <recommendedName>
        <fullName evidence="3">ATP-binding protein</fullName>
    </recommendedName>
</protein>
<proteinExistence type="predicted"/>
<dbReference type="Gene3D" id="3.30.565.10">
    <property type="entry name" value="Histidine kinase-like ATPase, C-terminal domain"/>
    <property type="match status" value="1"/>
</dbReference>
<organism evidence="1 2">
    <name type="scientific">Streptomyces carpinensis</name>
    <dbReference type="NCBI Taxonomy" id="66369"/>
    <lineage>
        <taxon>Bacteria</taxon>
        <taxon>Bacillati</taxon>
        <taxon>Actinomycetota</taxon>
        <taxon>Actinomycetes</taxon>
        <taxon>Kitasatosporales</taxon>
        <taxon>Streptomycetaceae</taxon>
        <taxon>Streptomyces</taxon>
    </lineage>
</organism>
<accession>A0ABV1W3Q3</accession>
<evidence type="ECO:0000313" key="1">
    <source>
        <dbReference type="EMBL" id="MER6978823.1"/>
    </source>
</evidence>
<reference evidence="1 2" key="1">
    <citation type="submission" date="2024-06" db="EMBL/GenBank/DDBJ databases">
        <title>The Natural Products Discovery Center: Release of the First 8490 Sequenced Strains for Exploring Actinobacteria Biosynthetic Diversity.</title>
        <authorList>
            <person name="Kalkreuter E."/>
            <person name="Kautsar S.A."/>
            <person name="Yang D."/>
            <person name="Bader C.D."/>
            <person name="Teijaro C.N."/>
            <person name="Fluegel L."/>
            <person name="Davis C.M."/>
            <person name="Simpson J.R."/>
            <person name="Lauterbach L."/>
            <person name="Steele A.D."/>
            <person name="Gui C."/>
            <person name="Meng S."/>
            <person name="Li G."/>
            <person name="Viehrig K."/>
            <person name="Ye F."/>
            <person name="Su P."/>
            <person name="Kiefer A.F."/>
            <person name="Nichols A."/>
            <person name="Cepeda A.J."/>
            <person name="Yan W."/>
            <person name="Fan B."/>
            <person name="Jiang Y."/>
            <person name="Adhikari A."/>
            <person name="Zheng C.-J."/>
            <person name="Schuster L."/>
            <person name="Cowan T.M."/>
            <person name="Smanski M.J."/>
            <person name="Chevrette M.G."/>
            <person name="De Carvalho L.P.S."/>
            <person name="Shen B."/>
        </authorList>
    </citation>
    <scope>NUCLEOTIDE SEQUENCE [LARGE SCALE GENOMIC DNA]</scope>
    <source>
        <strain evidence="1 2">NPDC000634</strain>
    </source>
</reference>
<dbReference type="InterPro" id="IPR036890">
    <property type="entry name" value="HATPase_C_sf"/>
</dbReference>
<evidence type="ECO:0000313" key="2">
    <source>
        <dbReference type="Proteomes" id="UP001458415"/>
    </source>
</evidence>
<comment type="caution">
    <text evidence="1">The sequence shown here is derived from an EMBL/GenBank/DDBJ whole genome shotgun (WGS) entry which is preliminary data.</text>
</comment>
<keyword evidence="2" id="KW-1185">Reference proteome</keyword>
<sequence length="64" mass="6876">MSAAYDGDLARVAEARAVARTFVRQTQAVFGRPVDVQDQQTVQLVVSELVTNACRTHQAAACSP</sequence>
<evidence type="ECO:0008006" key="3">
    <source>
        <dbReference type="Google" id="ProtNLM"/>
    </source>
</evidence>
<gene>
    <name evidence="1" type="ORF">ABT317_17915</name>
</gene>
<dbReference type="Proteomes" id="UP001458415">
    <property type="component" value="Unassembled WGS sequence"/>
</dbReference>